<dbReference type="Pfam" id="PF03458">
    <property type="entry name" value="Gly_transporter"/>
    <property type="match status" value="1"/>
</dbReference>
<name>A0A1H8TLN5_9RHOB</name>
<keyword evidence="4" id="KW-1185">Reference proteome</keyword>
<reference evidence="3 4" key="1">
    <citation type="submission" date="2016-10" db="EMBL/GenBank/DDBJ databases">
        <authorList>
            <person name="de Groot N.N."/>
        </authorList>
    </citation>
    <scope>NUCLEOTIDE SEQUENCE [LARGE SCALE GENOMIC DNA]</scope>
    <source>
        <strain evidence="3 4">DSM 27842</strain>
    </source>
</reference>
<keyword evidence="1" id="KW-1133">Transmembrane helix</keyword>
<evidence type="ECO:0000256" key="1">
    <source>
        <dbReference type="SAM" id="Phobius"/>
    </source>
</evidence>
<accession>A0A1H8TLN5</accession>
<proteinExistence type="predicted"/>
<keyword evidence="1" id="KW-0812">Transmembrane</keyword>
<sequence>MEILPLGLWLDLFGMFIIGLSGAILAVRRNLDVFVIAVPRARQPCSVV</sequence>
<dbReference type="InterPro" id="IPR005115">
    <property type="entry name" value="Gly_transporter"/>
</dbReference>
<evidence type="ECO:0000313" key="3">
    <source>
        <dbReference type="EMBL" id="SEO91755.1"/>
    </source>
</evidence>
<gene>
    <name evidence="3" type="ORF">SAMN04490248_11614</name>
</gene>
<feature type="domain" description="Glycine transporter" evidence="2">
    <location>
        <begin position="8"/>
        <end position="38"/>
    </location>
</feature>
<dbReference type="RefSeq" id="WP_139196179.1">
    <property type="nucleotide sequence ID" value="NZ_FODS01000016.1"/>
</dbReference>
<evidence type="ECO:0000259" key="2">
    <source>
        <dbReference type="Pfam" id="PF03458"/>
    </source>
</evidence>
<keyword evidence="1" id="KW-0472">Membrane</keyword>
<feature type="transmembrane region" description="Helical" evidence="1">
    <location>
        <begin position="6"/>
        <end position="27"/>
    </location>
</feature>
<dbReference type="OrthoDB" id="9791874at2"/>
<protein>
    <recommendedName>
        <fullName evidence="2">Glycine transporter domain-containing protein</fullName>
    </recommendedName>
</protein>
<dbReference type="AlphaFoldDB" id="A0A1H8TLN5"/>
<dbReference type="STRING" id="569882.SAMN04490248_11614"/>
<dbReference type="EMBL" id="FODS01000016">
    <property type="protein sequence ID" value="SEO91755.1"/>
    <property type="molecule type" value="Genomic_DNA"/>
</dbReference>
<dbReference type="Proteomes" id="UP000198893">
    <property type="component" value="Unassembled WGS sequence"/>
</dbReference>
<organism evidence="3 4">
    <name type="scientific">Salinihabitans flavidus</name>
    <dbReference type="NCBI Taxonomy" id="569882"/>
    <lineage>
        <taxon>Bacteria</taxon>
        <taxon>Pseudomonadati</taxon>
        <taxon>Pseudomonadota</taxon>
        <taxon>Alphaproteobacteria</taxon>
        <taxon>Rhodobacterales</taxon>
        <taxon>Roseobacteraceae</taxon>
        <taxon>Salinihabitans</taxon>
    </lineage>
</organism>
<evidence type="ECO:0000313" key="4">
    <source>
        <dbReference type="Proteomes" id="UP000198893"/>
    </source>
</evidence>